<evidence type="ECO:0000313" key="3">
    <source>
        <dbReference type="Proteomes" id="UP000599312"/>
    </source>
</evidence>
<evidence type="ECO:0000313" key="2">
    <source>
        <dbReference type="EMBL" id="MBF9235625.1"/>
    </source>
</evidence>
<feature type="domain" description="Large polyvalent protein associated" evidence="1">
    <location>
        <begin position="22"/>
        <end position="113"/>
    </location>
</feature>
<dbReference type="Pfam" id="PF18847">
    <property type="entry name" value="LPD29"/>
    <property type="match status" value="1"/>
</dbReference>
<organism evidence="2 3">
    <name type="scientific">Microvirga alba</name>
    <dbReference type="NCBI Taxonomy" id="2791025"/>
    <lineage>
        <taxon>Bacteria</taxon>
        <taxon>Pseudomonadati</taxon>
        <taxon>Pseudomonadota</taxon>
        <taxon>Alphaproteobacteria</taxon>
        <taxon>Hyphomicrobiales</taxon>
        <taxon>Methylobacteriaceae</taxon>
        <taxon>Microvirga</taxon>
    </lineage>
</organism>
<dbReference type="InterPro" id="IPR041311">
    <property type="entry name" value="LPD29"/>
</dbReference>
<dbReference type="AlphaFoldDB" id="A0A931FQ95"/>
<keyword evidence="3" id="KW-1185">Reference proteome</keyword>
<accession>A0A931FQ95</accession>
<dbReference type="EMBL" id="JADQDO010000017">
    <property type="protein sequence ID" value="MBF9235625.1"/>
    <property type="molecule type" value="Genomic_DNA"/>
</dbReference>
<sequence>MAQVSALIPAANQNVPQTRYVSCVETAKLVRLALKEAFPEVKFKVKSKTYSGGASVTVSWEDGPLTRQVEAIAKAFQGATFDGMTDCKGYLDHKLAGEPVHFGANYVFCSRSMSDGAEKNLLSTLRSLTADELERLIIHYGLQVWCKATDQVESIGHLIFQNMPRPEFEGRTSKIVESLKVIRSS</sequence>
<gene>
    <name evidence="2" type="ORF">I2H38_19875</name>
</gene>
<name>A0A931FQ95_9HYPH</name>
<reference evidence="2" key="1">
    <citation type="submission" date="2020-11" db="EMBL/GenBank/DDBJ databases">
        <authorList>
            <person name="Kim M.K."/>
        </authorList>
    </citation>
    <scope>NUCLEOTIDE SEQUENCE</scope>
    <source>
        <strain evidence="2">BT350</strain>
    </source>
</reference>
<protein>
    <recommendedName>
        <fullName evidence="1">Large polyvalent protein associated domain-containing protein</fullName>
    </recommendedName>
</protein>
<comment type="caution">
    <text evidence="2">The sequence shown here is derived from an EMBL/GenBank/DDBJ whole genome shotgun (WGS) entry which is preliminary data.</text>
</comment>
<dbReference type="RefSeq" id="WP_196273620.1">
    <property type="nucleotide sequence ID" value="NZ_JADQDO010000017.1"/>
</dbReference>
<evidence type="ECO:0000259" key="1">
    <source>
        <dbReference type="Pfam" id="PF18847"/>
    </source>
</evidence>
<dbReference type="Proteomes" id="UP000599312">
    <property type="component" value="Unassembled WGS sequence"/>
</dbReference>
<proteinExistence type="predicted"/>